<dbReference type="NCBIfam" id="TIGR01326">
    <property type="entry name" value="OAH_OAS_sulfhy"/>
    <property type="match status" value="1"/>
</dbReference>
<dbReference type="GO" id="GO:0030170">
    <property type="term" value="F:pyridoxal phosphate binding"/>
    <property type="evidence" value="ECO:0007669"/>
    <property type="project" value="InterPro"/>
</dbReference>
<dbReference type="SUPFAM" id="SSF53383">
    <property type="entry name" value="PLP-dependent transferases"/>
    <property type="match status" value="1"/>
</dbReference>
<dbReference type="Proteomes" id="UP001165082">
    <property type="component" value="Unassembled WGS sequence"/>
</dbReference>
<dbReference type="InterPro" id="IPR015424">
    <property type="entry name" value="PyrdxlP-dep_Trfase"/>
</dbReference>
<dbReference type="EMBL" id="BRXZ01002860">
    <property type="protein sequence ID" value="GMH71690.1"/>
    <property type="molecule type" value="Genomic_DNA"/>
</dbReference>
<evidence type="ECO:0000256" key="6">
    <source>
        <dbReference type="RuleBase" id="RU362118"/>
    </source>
</evidence>
<comment type="similarity">
    <text evidence="2 6">Belongs to the trans-sulfuration enzymes family.</text>
</comment>
<dbReference type="PIRSF" id="PIRSF001434">
    <property type="entry name" value="CGS"/>
    <property type="match status" value="1"/>
</dbReference>
<evidence type="ECO:0008006" key="9">
    <source>
        <dbReference type="Google" id="ProtNLM"/>
    </source>
</evidence>
<dbReference type="InterPro" id="IPR000277">
    <property type="entry name" value="Cys/Met-Metab_PyrdxlP-dep_enz"/>
</dbReference>
<dbReference type="OrthoDB" id="3512640at2759"/>
<dbReference type="InterPro" id="IPR006235">
    <property type="entry name" value="OAc-hSer/O-AcSer_sulfhydrylase"/>
</dbReference>
<dbReference type="FunFam" id="3.40.640.10:FF:000035">
    <property type="entry name" value="O-succinylhomoserine sulfhydrylase"/>
    <property type="match status" value="1"/>
</dbReference>
<dbReference type="PANTHER" id="PTHR43797:SF2">
    <property type="entry name" value="HOMOCYSTEINE_CYSTEINE SYNTHASE"/>
    <property type="match status" value="1"/>
</dbReference>
<proteinExistence type="inferred from homology"/>
<accession>A0A9W7EB72</accession>
<keyword evidence="8" id="KW-1185">Reference proteome</keyword>
<dbReference type="Gene3D" id="3.90.1150.10">
    <property type="entry name" value="Aspartate Aminotransferase, domain 1"/>
    <property type="match status" value="1"/>
</dbReference>
<evidence type="ECO:0000313" key="7">
    <source>
        <dbReference type="EMBL" id="GMH71690.1"/>
    </source>
</evidence>
<name>A0A9W7EB72_9STRA</name>
<dbReference type="GO" id="GO:0004124">
    <property type="term" value="F:cysteine synthase activity"/>
    <property type="evidence" value="ECO:0007669"/>
    <property type="project" value="TreeGrafter"/>
</dbReference>
<evidence type="ECO:0000256" key="1">
    <source>
        <dbReference type="ARBA" id="ARBA00001933"/>
    </source>
</evidence>
<evidence type="ECO:0000313" key="8">
    <source>
        <dbReference type="Proteomes" id="UP001165082"/>
    </source>
</evidence>
<dbReference type="AlphaFoldDB" id="A0A9W7EB72"/>
<organism evidence="7 8">
    <name type="scientific">Triparma retinervis</name>
    <dbReference type="NCBI Taxonomy" id="2557542"/>
    <lineage>
        <taxon>Eukaryota</taxon>
        <taxon>Sar</taxon>
        <taxon>Stramenopiles</taxon>
        <taxon>Ochrophyta</taxon>
        <taxon>Bolidophyceae</taxon>
        <taxon>Parmales</taxon>
        <taxon>Triparmaceae</taxon>
        <taxon>Triparma</taxon>
    </lineage>
</organism>
<gene>
    <name evidence="7" type="ORF">TrRE_jg2158</name>
</gene>
<feature type="modified residue" description="N6-(pyridoxal phosphate)lysine" evidence="5">
    <location>
        <position position="207"/>
    </location>
</feature>
<dbReference type="Gene3D" id="3.40.640.10">
    <property type="entry name" value="Type I PLP-dependent aspartate aminotransferase-like (Major domain)"/>
    <property type="match status" value="1"/>
</dbReference>
<keyword evidence="3" id="KW-0808">Transferase</keyword>
<evidence type="ECO:0000256" key="2">
    <source>
        <dbReference type="ARBA" id="ARBA00009077"/>
    </source>
</evidence>
<dbReference type="GO" id="GO:0071269">
    <property type="term" value="P:L-homocysteine biosynthetic process"/>
    <property type="evidence" value="ECO:0007669"/>
    <property type="project" value="TreeGrafter"/>
</dbReference>
<dbReference type="InterPro" id="IPR015422">
    <property type="entry name" value="PyrdxlP-dep_Trfase_small"/>
</dbReference>
<dbReference type="InterPro" id="IPR015421">
    <property type="entry name" value="PyrdxlP-dep_Trfase_major"/>
</dbReference>
<evidence type="ECO:0000256" key="3">
    <source>
        <dbReference type="ARBA" id="ARBA00022679"/>
    </source>
</evidence>
<dbReference type="GO" id="GO:0019346">
    <property type="term" value="P:transsulfuration"/>
    <property type="evidence" value="ECO:0007669"/>
    <property type="project" value="InterPro"/>
</dbReference>
<comment type="caution">
    <text evidence="7">The sequence shown here is derived from an EMBL/GenBank/DDBJ whole genome shotgun (WGS) entry which is preliminary data.</text>
</comment>
<dbReference type="Pfam" id="PF01053">
    <property type="entry name" value="Cys_Met_Meta_PP"/>
    <property type="match status" value="1"/>
</dbReference>
<reference evidence="7" key="1">
    <citation type="submission" date="2022-07" db="EMBL/GenBank/DDBJ databases">
        <title>Genome analysis of Parmales, a sister group of diatoms, reveals the evolutionary specialization of diatoms from phago-mixotrophs to photoautotrophs.</title>
        <authorList>
            <person name="Ban H."/>
            <person name="Sato S."/>
            <person name="Yoshikawa S."/>
            <person name="Kazumasa Y."/>
            <person name="Nakamura Y."/>
            <person name="Ichinomiya M."/>
            <person name="Saitoh K."/>
            <person name="Sato N."/>
            <person name="Blanc-Mathieu R."/>
            <person name="Endo H."/>
            <person name="Kuwata A."/>
            <person name="Ogata H."/>
        </authorList>
    </citation>
    <scope>NUCLEOTIDE SEQUENCE</scope>
</reference>
<protein>
    <recommendedName>
        <fullName evidence="9">O-acetylhomoserine aminocarboxypropyltransferase</fullName>
    </recommendedName>
</protein>
<sequence length="430" mass="46065">MPGFDTIALHGGYEPDPTTGSRAVPIYRTGPFQFKNTDHAASLFALAELGNIYTRLQNPTTDILEKRVCLLEGAPELGGLGLASGTAAVFNTIINICQAGDNIVASSKLYGGTYTMFDNILPSMGITVKFVDASDPANFKAAYDDKTRGFYCESVSNPALEVCDLEAIAKDANEVKVPLIVDATFSTPFLTNPIAHGAHVVIHSLTKWMGGHGNGLGGIVIDSGTFPWGTSGNHPLYTNPDTSYGGLRWGIDLPAPLLPLAFILRMRTVPLRNLGSCISPDNSWMFLLGIETLSLRMERHCENALAVAKYLQTNDAVTNVRFPGLESDPQFEKQKKYIKGKGGPMVVFEMKGGTDSGKAFINNLSLISHVANVGDCKTLAIHPASTTHSQLNPEQQATAGVPPGMIRLSVGIESIEDIIADLEQSIAKAK</sequence>
<evidence type="ECO:0000256" key="4">
    <source>
        <dbReference type="ARBA" id="ARBA00022898"/>
    </source>
</evidence>
<evidence type="ECO:0000256" key="5">
    <source>
        <dbReference type="PIRSR" id="PIRSR001434-2"/>
    </source>
</evidence>
<keyword evidence="4 5" id="KW-0663">Pyridoxal phosphate</keyword>
<dbReference type="GO" id="GO:0006535">
    <property type="term" value="P:cysteine biosynthetic process from serine"/>
    <property type="evidence" value="ECO:0007669"/>
    <property type="project" value="TreeGrafter"/>
</dbReference>
<dbReference type="CDD" id="cd00614">
    <property type="entry name" value="CGS_like"/>
    <property type="match status" value="1"/>
</dbReference>
<comment type="cofactor">
    <cofactor evidence="1 6">
        <name>pyridoxal 5'-phosphate</name>
        <dbReference type="ChEBI" id="CHEBI:597326"/>
    </cofactor>
</comment>
<dbReference type="GO" id="GO:0003961">
    <property type="term" value="F:O-acetylhomoserine aminocarboxypropyltransferase activity"/>
    <property type="evidence" value="ECO:0007669"/>
    <property type="project" value="TreeGrafter"/>
</dbReference>
<dbReference type="PANTHER" id="PTHR43797">
    <property type="entry name" value="HOMOCYSTEINE/CYSTEINE SYNTHASE"/>
    <property type="match status" value="1"/>
</dbReference>
<dbReference type="GO" id="GO:0005737">
    <property type="term" value="C:cytoplasm"/>
    <property type="evidence" value="ECO:0007669"/>
    <property type="project" value="TreeGrafter"/>
</dbReference>